<dbReference type="AlphaFoldDB" id="A0A1X0QNH9"/>
<evidence type="ECO:0000256" key="4">
    <source>
        <dbReference type="ARBA" id="ARBA00022741"/>
    </source>
</evidence>
<dbReference type="OrthoDB" id="6500128at2759"/>
<keyword evidence="6 8" id="KW-1133">Transmembrane helix</keyword>
<dbReference type="GO" id="GO:0005524">
    <property type="term" value="F:ATP binding"/>
    <property type="evidence" value="ECO:0007669"/>
    <property type="project" value="UniProtKB-KW"/>
</dbReference>
<keyword evidence="4" id="KW-0547">Nucleotide-binding</keyword>
<reference evidence="11" key="1">
    <citation type="journal article" date="2016" name="Proc. Natl. Acad. Sci. U.S.A.">
        <title>Lipid metabolic changes in an early divergent fungus govern the establishment of a mutualistic symbiosis with endobacteria.</title>
        <authorList>
            <person name="Lastovetsky O.A."/>
            <person name="Gaspar M.L."/>
            <person name="Mondo S.J."/>
            <person name="LaButti K.M."/>
            <person name="Sandor L."/>
            <person name="Grigoriev I.V."/>
            <person name="Henry S.A."/>
            <person name="Pawlowska T.E."/>
        </authorList>
    </citation>
    <scope>NUCLEOTIDE SEQUENCE [LARGE SCALE GENOMIC DNA]</scope>
    <source>
        <strain evidence="11">ATCC 52814</strain>
    </source>
</reference>
<dbReference type="PROSITE" id="PS50893">
    <property type="entry name" value="ABC_TRANSPORTER_2"/>
    <property type="match status" value="1"/>
</dbReference>
<dbReference type="InterPro" id="IPR036640">
    <property type="entry name" value="ABC1_TM_sf"/>
</dbReference>
<protein>
    <recommendedName>
        <fullName evidence="12">ABC transmembrane type-1 domain-containing protein</fullName>
    </recommendedName>
</protein>
<gene>
    <name evidence="11" type="ORF">BCV72DRAFT_253163</name>
</gene>
<feature type="transmembrane region" description="Helical" evidence="8">
    <location>
        <begin position="78"/>
        <end position="99"/>
    </location>
</feature>
<name>A0A1X0QNH9_RHIZD</name>
<dbReference type="Pfam" id="PF00664">
    <property type="entry name" value="ABC_membrane"/>
    <property type="match status" value="1"/>
</dbReference>
<keyword evidence="1" id="KW-0813">Transport</keyword>
<dbReference type="InterPro" id="IPR003439">
    <property type="entry name" value="ABC_transporter-like_ATP-bd"/>
</dbReference>
<dbReference type="PANTHER" id="PTHR24223:SF353">
    <property type="entry name" value="ABC TRANSPORTER ATP-BINDING PROTEIN_PERMEASE VMR1-RELATED"/>
    <property type="match status" value="1"/>
</dbReference>
<dbReference type="InterPro" id="IPR011527">
    <property type="entry name" value="ABC1_TM_dom"/>
</dbReference>
<dbReference type="InterPro" id="IPR027417">
    <property type="entry name" value="P-loop_NTPase"/>
</dbReference>
<dbReference type="Pfam" id="PF00005">
    <property type="entry name" value="ABC_tran"/>
    <property type="match status" value="1"/>
</dbReference>
<dbReference type="Proteomes" id="UP000242414">
    <property type="component" value="Unassembled WGS sequence"/>
</dbReference>
<dbReference type="PROSITE" id="PS50929">
    <property type="entry name" value="ABC_TM1F"/>
    <property type="match status" value="1"/>
</dbReference>
<dbReference type="GO" id="GO:0016887">
    <property type="term" value="F:ATP hydrolysis activity"/>
    <property type="evidence" value="ECO:0007669"/>
    <property type="project" value="InterPro"/>
</dbReference>
<evidence type="ECO:0000256" key="3">
    <source>
        <dbReference type="ARBA" id="ARBA00022737"/>
    </source>
</evidence>
<evidence type="ECO:0000256" key="2">
    <source>
        <dbReference type="ARBA" id="ARBA00022692"/>
    </source>
</evidence>
<evidence type="ECO:0000256" key="8">
    <source>
        <dbReference type="SAM" id="Phobius"/>
    </source>
</evidence>
<feature type="domain" description="ABC transporter" evidence="9">
    <location>
        <begin position="527"/>
        <end position="783"/>
    </location>
</feature>
<dbReference type="Gene3D" id="1.20.1560.10">
    <property type="entry name" value="ABC transporter type 1, transmembrane domain"/>
    <property type="match status" value="1"/>
</dbReference>
<evidence type="ECO:0000313" key="11">
    <source>
        <dbReference type="EMBL" id="ORE01308.1"/>
    </source>
</evidence>
<dbReference type="SUPFAM" id="SSF90123">
    <property type="entry name" value="ABC transporter transmembrane region"/>
    <property type="match status" value="1"/>
</dbReference>
<keyword evidence="3" id="KW-0677">Repeat</keyword>
<dbReference type="InterPro" id="IPR050173">
    <property type="entry name" value="ABC_transporter_C-like"/>
</dbReference>
<evidence type="ECO:0000259" key="9">
    <source>
        <dbReference type="PROSITE" id="PS50893"/>
    </source>
</evidence>
<evidence type="ECO:0008006" key="12">
    <source>
        <dbReference type="Google" id="ProtNLM"/>
    </source>
</evidence>
<evidence type="ECO:0000256" key="6">
    <source>
        <dbReference type="ARBA" id="ARBA00022989"/>
    </source>
</evidence>
<feature type="transmembrane region" description="Helical" evidence="8">
    <location>
        <begin position="284"/>
        <end position="302"/>
    </location>
</feature>
<dbReference type="PANTHER" id="PTHR24223">
    <property type="entry name" value="ATP-BINDING CASSETTE SUB-FAMILY C"/>
    <property type="match status" value="1"/>
</dbReference>
<evidence type="ECO:0000259" key="10">
    <source>
        <dbReference type="PROSITE" id="PS50929"/>
    </source>
</evidence>
<keyword evidence="2 8" id="KW-0812">Transmembrane</keyword>
<dbReference type="SUPFAM" id="SSF52540">
    <property type="entry name" value="P-loop containing nucleoside triphosphate hydrolases"/>
    <property type="match status" value="1"/>
</dbReference>
<proteinExistence type="predicted"/>
<sequence>MFRTSLCLLIVTLLEISNWAFLFAWRLESVILEGRPCKGPPLYQIINPGLAFISRFYVLVLIIKSFTATKFTRYNTHLLFFYSIILLSAIVRVFDYIFTDNKWFISSSIEIYSALIDLGLCFILWMTIMTAPSELDQRELIDFEDNDDNVLVMQDGNVIRNGRILSAEPTASPLSSITFSWMNPLLKAAFHSRLTVTSLWELPARQRARENYRLFAEQQRASTAITVSSLLQRIFKANRAIIMHQFVTAIGAVIFHYTNPYFLRQLLNYIQAHQKEDRVDREMGYLYCLALFICSVISTLIASQSLLWGRRWHVNIVHMLNSEIYAHALRLKQTHDMSEDEEEEKSNLINQDTERVAELASYLHVKTYIRVNTSGLIVMVIALPSTHYINQKLMKAQTHLNDAKSWRIRLLKELCEGMKTIKTLASERRWEDAISSARDEELVKLIKVYTQNTLLNLIWFAMPVFVTTTSFAWYTLVEKKSLDASLGHVVRFLNTEEKRDDVEIAATCDSDNDDGEHPFDYEEQSKITLRTAVFKWPSGNDVFKLKVLFELEIPSSRLSVLSGPSACGKTSLLKALLGDMPLDSGEKPLLPSRFLCTANTHKSLVRDPVCPLFYLHKVAYVPQTAWIEHTTVRENILFSESWDDARYRTVLHQCDLLRDLSLFENGDLTVVGDKSAIFNNGVNIEALYHKISLARAVYSRAKTVLIDDIFQVLGKTVSTFIYENCIRGDLMRERTVIVAAAYPDMFWARDAAIFIHISLVSDGQGVVDSVETDPEKIVGMIKQRRADRLTLVDAVRHYDIFGDVVDVLFENNSVMAGVFTEDEFFDEASIMPASIRLLDEEENAKRDYAYATYLSACGGWQYWTFAVLFTLLACISNIAESYWLKEGLVHDLSNTYLLLCHQLLRARLLGP</sequence>
<feature type="transmembrane region" description="Helical" evidence="8">
    <location>
        <begin position="454"/>
        <end position="476"/>
    </location>
</feature>
<dbReference type="VEuPathDB" id="FungiDB:BCV72DRAFT_253163"/>
<accession>A0A1X0QNH9</accession>
<keyword evidence="5" id="KW-0067">ATP-binding</keyword>
<dbReference type="Gene3D" id="3.40.50.300">
    <property type="entry name" value="P-loop containing nucleotide triphosphate hydrolases"/>
    <property type="match status" value="1"/>
</dbReference>
<evidence type="ECO:0000256" key="1">
    <source>
        <dbReference type="ARBA" id="ARBA00022448"/>
    </source>
</evidence>
<dbReference type="GO" id="GO:0016020">
    <property type="term" value="C:membrane"/>
    <property type="evidence" value="ECO:0007669"/>
    <property type="project" value="InterPro"/>
</dbReference>
<dbReference type="GO" id="GO:0140359">
    <property type="term" value="F:ABC-type transporter activity"/>
    <property type="evidence" value="ECO:0007669"/>
    <property type="project" value="InterPro"/>
</dbReference>
<evidence type="ECO:0000256" key="7">
    <source>
        <dbReference type="ARBA" id="ARBA00023136"/>
    </source>
</evidence>
<organism evidence="11">
    <name type="scientific">Rhizopus microsporus var. microsporus</name>
    <dbReference type="NCBI Taxonomy" id="86635"/>
    <lineage>
        <taxon>Eukaryota</taxon>
        <taxon>Fungi</taxon>
        <taxon>Fungi incertae sedis</taxon>
        <taxon>Mucoromycota</taxon>
        <taxon>Mucoromycotina</taxon>
        <taxon>Mucoromycetes</taxon>
        <taxon>Mucorales</taxon>
        <taxon>Mucorineae</taxon>
        <taxon>Rhizopodaceae</taxon>
        <taxon>Rhizopus</taxon>
    </lineage>
</organism>
<keyword evidence="7 8" id="KW-0472">Membrane</keyword>
<dbReference type="EMBL" id="KV922153">
    <property type="protein sequence ID" value="ORE01308.1"/>
    <property type="molecule type" value="Genomic_DNA"/>
</dbReference>
<feature type="transmembrane region" description="Helical" evidence="8">
    <location>
        <begin position="46"/>
        <end position="66"/>
    </location>
</feature>
<evidence type="ECO:0000256" key="5">
    <source>
        <dbReference type="ARBA" id="ARBA00022840"/>
    </source>
</evidence>
<feature type="transmembrane region" description="Helical" evidence="8">
    <location>
        <begin position="240"/>
        <end position="258"/>
    </location>
</feature>
<feature type="domain" description="ABC transmembrane type-1" evidence="10">
    <location>
        <begin position="375"/>
        <end position="493"/>
    </location>
</feature>